<comment type="caution">
    <text evidence="1">The sequence shown here is derived from an EMBL/GenBank/DDBJ whole genome shotgun (WGS) entry which is preliminary data.</text>
</comment>
<evidence type="ECO:0000313" key="1">
    <source>
        <dbReference type="EMBL" id="HJC85815.1"/>
    </source>
</evidence>
<accession>A0A9D2TQW0</accession>
<evidence type="ECO:0000313" key="2">
    <source>
        <dbReference type="Proteomes" id="UP000823858"/>
    </source>
</evidence>
<dbReference type="AlphaFoldDB" id="A0A9D2TQW0"/>
<reference evidence="1" key="1">
    <citation type="journal article" date="2021" name="PeerJ">
        <title>Extensive microbial diversity within the chicken gut microbiome revealed by metagenomics and culture.</title>
        <authorList>
            <person name="Gilroy R."/>
            <person name="Ravi A."/>
            <person name="Getino M."/>
            <person name="Pursley I."/>
            <person name="Horton D.L."/>
            <person name="Alikhan N.F."/>
            <person name="Baker D."/>
            <person name="Gharbi K."/>
            <person name="Hall N."/>
            <person name="Watson M."/>
            <person name="Adriaenssens E.M."/>
            <person name="Foster-Nyarko E."/>
            <person name="Jarju S."/>
            <person name="Secka A."/>
            <person name="Antonio M."/>
            <person name="Oren A."/>
            <person name="Chaudhuri R.R."/>
            <person name="La Ragione R."/>
            <person name="Hildebrand F."/>
            <person name="Pallen M.J."/>
        </authorList>
    </citation>
    <scope>NUCLEOTIDE SEQUENCE</scope>
    <source>
        <strain evidence="1">ChiHjej13B12-4958</strain>
    </source>
</reference>
<sequence>MVRNRDNSDVPSPLLTLDQLNEMLFDGIAHAGAIGGGMGGGAPGASGGAKGGRFGARHFTRLDGEQQVFPIPRSDASQQAVRIDFFGDGALEETEEPSASRDATLKILGVVGSGTMNMNPCIVQIVWSPSELHAFAHAREGVFKQRTCTKALQRLGEVVDAAGQR</sequence>
<protein>
    <submittedName>
        <fullName evidence="1">Uncharacterized protein</fullName>
    </submittedName>
</protein>
<proteinExistence type="predicted"/>
<organism evidence="1 2">
    <name type="scientific">Candidatus Corynebacterium faecigallinarum</name>
    <dbReference type="NCBI Taxonomy" id="2838528"/>
    <lineage>
        <taxon>Bacteria</taxon>
        <taxon>Bacillati</taxon>
        <taxon>Actinomycetota</taxon>
        <taxon>Actinomycetes</taxon>
        <taxon>Mycobacteriales</taxon>
        <taxon>Corynebacteriaceae</taxon>
        <taxon>Corynebacterium</taxon>
    </lineage>
</organism>
<dbReference type="EMBL" id="DWVP01000023">
    <property type="protein sequence ID" value="HJC85815.1"/>
    <property type="molecule type" value="Genomic_DNA"/>
</dbReference>
<name>A0A9D2TQW0_9CORY</name>
<dbReference type="Proteomes" id="UP000823858">
    <property type="component" value="Unassembled WGS sequence"/>
</dbReference>
<reference evidence="1" key="2">
    <citation type="submission" date="2021-04" db="EMBL/GenBank/DDBJ databases">
        <authorList>
            <person name="Gilroy R."/>
        </authorList>
    </citation>
    <scope>NUCLEOTIDE SEQUENCE</scope>
    <source>
        <strain evidence="1">ChiHjej13B12-4958</strain>
    </source>
</reference>
<gene>
    <name evidence="1" type="ORF">H9751_09785</name>
</gene>